<organism evidence="2 3">
    <name type="scientific">Thelonectria olida</name>
    <dbReference type="NCBI Taxonomy" id="1576542"/>
    <lineage>
        <taxon>Eukaryota</taxon>
        <taxon>Fungi</taxon>
        <taxon>Dikarya</taxon>
        <taxon>Ascomycota</taxon>
        <taxon>Pezizomycotina</taxon>
        <taxon>Sordariomycetes</taxon>
        <taxon>Hypocreomycetidae</taxon>
        <taxon>Hypocreales</taxon>
        <taxon>Nectriaceae</taxon>
        <taxon>Thelonectria</taxon>
    </lineage>
</organism>
<evidence type="ECO:0000313" key="3">
    <source>
        <dbReference type="Proteomes" id="UP000777438"/>
    </source>
</evidence>
<keyword evidence="3" id="KW-1185">Reference proteome</keyword>
<sequence>MASQPLVGQPNGPSMIGDASQAYSSVASDNIKATTDFVSAQKELYNALNLLQSTCDMFDRHQCNSRRFEMAFWQENDKLAKMLQENRALVQQVEEFHSERNHKGWHEGSLESKTEVFDEEDSRVGNESSSVSLKFDAREVKKPLIREVQGMGDKSLKEGQQSNKRKLKELAKSFLFPSK</sequence>
<gene>
    <name evidence="2" type="ORF">B0T10DRAFT_463251</name>
</gene>
<dbReference type="AlphaFoldDB" id="A0A9P8VX64"/>
<protein>
    <submittedName>
        <fullName evidence="2">Uncharacterized protein</fullName>
    </submittedName>
</protein>
<evidence type="ECO:0000256" key="1">
    <source>
        <dbReference type="SAM" id="MobiDB-lite"/>
    </source>
</evidence>
<dbReference type="OrthoDB" id="10300916at2759"/>
<evidence type="ECO:0000313" key="2">
    <source>
        <dbReference type="EMBL" id="KAH6883887.1"/>
    </source>
</evidence>
<proteinExistence type="predicted"/>
<dbReference type="EMBL" id="JAGPYM010000022">
    <property type="protein sequence ID" value="KAH6883887.1"/>
    <property type="molecule type" value="Genomic_DNA"/>
</dbReference>
<comment type="caution">
    <text evidence="2">The sequence shown here is derived from an EMBL/GenBank/DDBJ whole genome shotgun (WGS) entry which is preliminary data.</text>
</comment>
<name>A0A9P8VX64_9HYPO</name>
<reference evidence="2 3" key="1">
    <citation type="journal article" date="2021" name="Nat. Commun.">
        <title>Genetic determinants of endophytism in the Arabidopsis root mycobiome.</title>
        <authorList>
            <person name="Mesny F."/>
            <person name="Miyauchi S."/>
            <person name="Thiergart T."/>
            <person name="Pickel B."/>
            <person name="Atanasova L."/>
            <person name="Karlsson M."/>
            <person name="Huettel B."/>
            <person name="Barry K.W."/>
            <person name="Haridas S."/>
            <person name="Chen C."/>
            <person name="Bauer D."/>
            <person name="Andreopoulos W."/>
            <person name="Pangilinan J."/>
            <person name="LaButti K."/>
            <person name="Riley R."/>
            <person name="Lipzen A."/>
            <person name="Clum A."/>
            <person name="Drula E."/>
            <person name="Henrissat B."/>
            <person name="Kohler A."/>
            <person name="Grigoriev I.V."/>
            <person name="Martin F.M."/>
            <person name="Hacquard S."/>
        </authorList>
    </citation>
    <scope>NUCLEOTIDE SEQUENCE [LARGE SCALE GENOMIC DNA]</scope>
    <source>
        <strain evidence="2 3">MPI-CAGE-CH-0241</strain>
    </source>
</reference>
<accession>A0A9P8VX64</accession>
<dbReference type="Proteomes" id="UP000777438">
    <property type="component" value="Unassembled WGS sequence"/>
</dbReference>
<feature type="region of interest" description="Disordered" evidence="1">
    <location>
        <begin position="146"/>
        <end position="179"/>
    </location>
</feature>